<reference evidence="2 3" key="1">
    <citation type="submission" date="2018-01" db="EMBL/GenBank/DDBJ databases">
        <title>Genomic Encyclopedia of Archaeal and Bacterial Type Strains, Phase II (KMG-II): from individual species to whole genera.</title>
        <authorList>
            <person name="Goeker M."/>
        </authorList>
    </citation>
    <scope>NUCLEOTIDE SEQUENCE [LARGE SCALE GENOMIC DNA]</scope>
    <source>
        <strain evidence="2 3">DSM 12048</strain>
    </source>
</reference>
<accession>A0A2S5JE55</accession>
<evidence type="ECO:0000256" key="1">
    <source>
        <dbReference type="SAM" id="Phobius"/>
    </source>
</evidence>
<dbReference type="Proteomes" id="UP000239736">
    <property type="component" value="Unassembled WGS sequence"/>
</dbReference>
<keyword evidence="1" id="KW-0812">Transmembrane</keyword>
<protein>
    <submittedName>
        <fullName evidence="2">Uncharacterized protein</fullName>
    </submittedName>
</protein>
<comment type="caution">
    <text evidence="2">The sequence shown here is derived from an EMBL/GenBank/DDBJ whole genome shotgun (WGS) entry which is preliminary data.</text>
</comment>
<dbReference type="EMBL" id="PRDS01000009">
    <property type="protein sequence ID" value="PPB79757.1"/>
    <property type="molecule type" value="Genomic_DNA"/>
</dbReference>
<proteinExistence type="predicted"/>
<keyword evidence="1" id="KW-1133">Transmembrane helix</keyword>
<evidence type="ECO:0000313" key="2">
    <source>
        <dbReference type="EMBL" id="PPB79757.1"/>
    </source>
</evidence>
<dbReference type="AlphaFoldDB" id="A0A2S5JE55"/>
<dbReference type="RefSeq" id="WP_104072245.1">
    <property type="nucleotide sequence ID" value="NZ_PRDS01000009.1"/>
</dbReference>
<keyword evidence="3" id="KW-1185">Reference proteome</keyword>
<gene>
    <name evidence="2" type="ORF">LV82_02548</name>
</gene>
<organism evidence="2 3">
    <name type="scientific">Albidovulum inexpectatum</name>
    <dbReference type="NCBI Taxonomy" id="196587"/>
    <lineage>
        <taxon>Bacteria</taxon>
        <taxon>Pseudomonadati</taxon>
        <taxon>Pseudomonadota</taxon>
        <taxon>Alphaproteobacteria</taxon>
        <taxon>Rhodobacterales</taxon>
        <taxon>Paracoccaceae</taxon>
        <taxon>Albidovulum</taxon>
    </lineage>
</organism>
<sequence>MPVDVNLLREPLVVYGLILIGLIIYRQPLIEWLQRRSRVEELAGRQVDQLAENLKEWRITNAELKGIRNETSRVHEELEAARKGIEALLPLANDAIQTLHRVSETLARIEGRSGK</sequence>
<feature type="transmembrane region" description="Helical" evidence="1">
    <location>
        <begin position="12"/>
        <end position="29"/>
    </location>
</feature>
<evidence type="ECO:0000313" key="3">
    <source>
        <dbReference type="Proteomes" id="UP000239736"/>
    </source>
</evidence>
<name>A0A2S5JE55_9RHOB</name>
<keyword evidence="1" id="KW-0472">Membrane</keyword>